<dbReference type="STRING" id="1325735.A0A428TVK0"/>
<dbReference type="AlphaFoldDB" id="A0A428TVK0"/>
<feature type="region of interest" description="Disordered" evidence="1">
    <location>
        <begin position="59"/>
        <end position="127"/>
    </location>
</feature>
<name>A0A428TVK0_9HYPO</name>
<evidence type="ECO:0000256" key="1">
    <source>
        <dbReference type="SAM" id="MobiDB-lite"/>
    </source>
</evidence>
<feature type="compositionally biased region" description="Basic and acidic residues" evidence="1">
    <location>
        <begin position="98"/>
        <end position="127"/>
    </location>
</feature>
<reference evidence="2 3" key="1">
    <citation type="submission" date="2017-06" db="EMBL/GenBank/DDBJ databases">
        <title>Comparative genomic analysis of Ambrosia Fusariam Clade fungi.</title>
        <authorList>
            <person name="Stajich J.E."/>
            <person name="Carrillo J."/>
            <person name="Kijimoto T."/>
            <person name="Eskalen A."/>
            <person name="O'Donnell K."/>
            <person name="Kasson M."/>
        </authorList>
    </citation>
    <scope>NUCLEOTIDE SEQUENCE [LARGE SCALE GENOMIC DNA]</scope>
    <source>
        <strain evidence="2 3">NRRL62579</strain>
    </source>
</reference>
<organism evidence="2 3">
    <name type="scientific">Fusarium oligoseptatum</name>
    <dbReference type="NCBI Taxonomy" id="2604345"/>
    <lineage>
        <taxon>Eukaryota</taxon>
        <taxon>Fungi</taxon>
        <taxon>Dikarya</taxon>
        <taxon>Ascomycota</taxon>
        <taxon>Pezizomycotina</taxon>
        <taxon>Sordariomycetes</taxon>
        <taxon>Hypocreomycetidae</taxon>
        <taxon>Hypocreales</taxon>
        <taxon>Nectriaceae</taxon>
        <taxon>Fusarium</taxon>
        <taxon>Fusarium solani species complex</taxon>
    </lineage>
</organism>
<protein>
    <submittedName>
        <fullName evidence="2">Uncharacterized protein</fullName>
    </submittedName>
</protein>
<comment type="caution">
    <text evidence="2">The sequence shown here is derived from an EMBL/GenBank/DDBJ whole genome shotgun (WGS) entry which is preliminary data.</text>
</comment>
<dbReference type="EMBL" id="NKCK01000048">
    <property type="protein sequence ID" value="RSM06055.1"/>
    <property type="molecule type" value="Genomic_DNA"/>
</dbReference>
<evidence type="ECO:0000313" key="3">
    <source>
        <dbReference type="Proteomes" id="UP000287144"/>
    </source>
</evidence>
<dbReference type="Proteomes" id="UP000287144">
    <property type="component" value="Unassembled WGS sequence"/>
</dbReference>
<sequence>MAIISKTCEMIIGPPSHLITLMLKVAAKIVAGQWRGLVFGYGDDGEQIPVQWDYSEGDFSDWSDDEPHMSSHHDHHGHHRHHGHGHHGHRRHSSHAMHSHDKEEATMKNTTAERPESSDDSRSWGVD</sequence>
<gene>
    <name evidence="2" type="ORF">CEP52_005891</name>
</gene>
<evidence type="ECO:0000313" key="2">
    <source>
        <dbReference type="EMBL" id="RSM06055.1"/>
    </source>
</evidence>
<keyword evidence="3" id="KW-1185">Reference proteome</keyword>
<feature type="compositionally biased region" description="Basic residues" evidence="1">
    <location>
        <begin position="73"/>
        <end position="97"/>
    </location>
</feature>
<proteinExistence type="predicted"/>
<accession>A0A428TVK0</accession>